<evidence type="ECO:0000313" key="5">
    <source>
        <dbReference type="Proteomes" id="UP001158576"/>
    </source>
</evidence>
<dbReference type="Gene3D" id="2.60.40.4100">
    <property type="entry name" value="Zona pellucida, ZP-C domain"/>
    <property type="match status" value="1"/>
</dbReference>
<dbReference type="InterPro" id="IPR001507">
    <property type="entry name" value="ZP_dom"/>
</dbReference>
<dbReference type="PANTHER" id="PTHR14002">
    <property type="entry name" value="ENDOGLIN/TGF-BETA RECEPTOR TYPE III"/>
    <property type="match status" value="1"/>
</dbReference>
<proteinExistence type="predicted"/>
<feature type="domain" description="ZP" evidence="3">
    <location>
        <begin position="55"/>
        <end position="303"/>
    </location>
</feature>
<dbReference type="PANTHER" id="PTHR14002:SF43">
    <property type="entry name" value="DELTA-LIKE PROTEIN"/>
    <property type="match status" value="1"/>
</dbReference>
<accession>A0ABN7SJK2</accession>
<keyword evidence="2" id="KW-1015">Disulfide bond</keyword>
<keyword evidence="1" id="KW-0732">Signal</keyword>
<name>A0ABN7SJK2_OIKDI</name>
<protein>
    <submittedName>
        <fullName evidence="4">Oidioi.mRNA.OKI2018_I69.chr1.g353.t1.cds</fullName>
    </submittedName>
</protein>
<reference evidence="4 5" key="1">
    <citation type="submission" date="2021-04" db="EMBL/GenBank/DDBJ databases">
        <authorList>
            <person name="Bliznina A."/>
        </authorList>
    </citation>
    <scope>NUCLEOTIDE SEQUENCE [LARGE SCALE GENOMIC DNA]</scope>
</reference>
<sequence length="306" mass="34454">MKKLLIFLAQMVISQHQQPHFLDLASICQGVNVCPGASIYHPIQKKCVYQKEIIECNAEKITVRVHVQHVFPNLHAAQWKDIRLRIGSCIGKTAPKDGWFEENFSLSDCGTFWSQNETGIVARWTVYGLDKFFLTTGIVLTKSKNFNAECHYDTYVTTMSNSFLVNFSSTPLLVGDTNKLDSLFSMSLWGPKKQITIGERISGKVSTTLNLGTTSYSFQLTKCTVYQKPDKTGYKFDILKDTCNPSSYVGFTSNNSVNGSAHFSFISFAFTATDQNLYLDCGVKLCLINPMTKKFFNQNCIKNCHL</sequence>
<evidence type="ECO:0000259" key="3">
    <source>
        <dbReference type="SMART" id="SM00241"/>
    </source>
</evidence>
<dbReference type="Proteomes" id="UP001158576">
    <property type="component" value="Chromosome 1"/>
</dbReference>
<organism evidence="4 5">
    <name type="scientific">Oikopleura dioica</name>
    <name type="common">Tunicate</name>
    <dbReference type="NCBI Taxonomy" id="34765"/>
    <lineage>
        <taxon>Eukaryota</taxon>
        <taxon>Metazoa</taxon>
        <taxon>Chordata</taxon>
        <taxon>Tunicata</taxon>
        <taxon>Appendicularia</taxon>
        <taxon>Copelata</taxon>
        <taxon>Oikopleuridae</taxon>
        <taxon>Oikopleura</taxon>
    </lineage>
</organism>
<evidence type="ECO:0000313" key="4">
    <source>
        <dbReference type="EMBL" id="CAG5102549.1"/>
    </source>
</evidence>
<dbReference type="Gene3D" id="2.60.40.3210">
    <property type="entry name" value="Zona pellucida, ZP-N domain"/>
    <property type="match status" value="1"/>
</dbReference>
<gene>
    <name evidence="4" type="ORF">OKIOD_LOCUS9118</name>
</gene>
<dbReference type="SMART" id="SM00241">
    <property type="entry name" value="ZP"/>
    <property type="match status" value="1"/>
</dbReference>
<dbReference type="EMBL" id="OU015566">
    <property type="protein sequence ID" value="CAG5102549.1"/>
    <property type="molecule type" value="Genomic_DNA"/>
</dbReference>
<dbReference type="InterPro" id="IPR055355">
    <property type="entry name" value="ZP-C"/>
</dbReference>
<evidence type="ECO:0000256" key="2">
    <source>
        <dbReference type="ARBA" id="ARBA00023157"/>
    </source>
</evidence>
<keyword evidence="5" id="KW-1185">Reference proteome</keyword>
<evidence type="ECO:0000256" key="1">
    <source>
        <dbReference type="ARBA" id="ARBA00022729"/>
    </source>
</evidence>
<dbReference type="Pfam" id="PF00100">
    <property type="entry name" value="Zona_pellucida"/>
    <property type="match status" value="1"/>
</dbReference>
<dbReference type="InterPro" id="IPR042235">
    <property type="entry name" value="ZP-C_dom"/>
</dbReference>